<name>A0AAX6HBC0_IRIPA</name>
<reference evidence="2" key="1">
    <citation type="journal article" date="2023" name="GigaByte">
        <title>Genome assembly of the bearded iris, Iris pallida Lam.</title>
        <authorList>
            <person name="Bruccoleri R.E."/>
            <person name="Oakeley E.J."/>
            <person name="Faust A.M.E."/>
            <person name="Altorfer M."/>
            <person name="Dessus-Babus S."/>
            <person name="Burckhardt D."/>
            <person name="Oertli M."/>
            <person name="Naumann U."/>
            <person name="Petersen F."/>
            <person name="Wong J."/>
        </authorList>
    </citation>
    <scope>NUCLEOTIDE SEQUENCE</scope>
    <source>
        <strain evidence="2">GSM-AAB239-AS_SAM_17_03QT</strain>
    </source>
</reference>
<accession>A0AAX6HBC0</accession>
<dbReference type="Proteomes" id="UP001140949">
    <property type="component" value="Unassembled WGS sequence"/>
</dbReference>
<dbReference type="AlphaFoldDB" id="A0AAX6HBC0"/>
<proteinExistence type="predicted"/>
<keyword evidence="3" id="KW-1185">Reference proteome</keyword>
<gene>
    <name evidence="2" type="ORF">M6B38_120415</name>
</gene>
<comment type="caution">
    <text evidence="2">The sequence shown here is derived from an EMBL/GenBank/DDBJ whole genome shotgun (WGS) entry which is preliminary data.</text>
</comment>
<feature type="region of interest" description="Disordered" evidence="1">
    <location>
        <begin position="48"/>
        <end position="70"/>
    </location>
</feature>
<evidence type="ECO:0000313" key="3">
    <source>
        <dbReference type="Proteomes" id="UP001140949"/>
    </source>
</evidence>
<evidence type="ECO:0000313" key="2">
    <source>
        <dbReference type="EMBL" id="KAJ6837685.1"/>
    </source>
</evidence>
<sequence>MVSNAGLGAVTRVGDGCSVPTAVRIWTGVASAARVVVDGARGDTARSMCSGRAEGGGSKSVAVLGRRGGS</sequence>
<evidence type="ECO:0000256" key="1">
    <source>
        <dbReference type="SAM" id="MobiDB-lite"/>
    </source>
</evidence>
<reference evidence="2" key="2">
    <citation type="submission" date="2023-04" db="EMBL/GenBank/DDBJ databases">
        <authorList>
            <person name="Bruccoleri R.E."/>
            <person name="Oakeley E.J."/>
            <person name="Faust A.-M."/>
            <person name="Dessus-Babus S."/>
            <person name="Altorfer M."/>
            <person name="Burckhardt D."/>
            <person name="Oertli M."/>
            <person name="Naumann U."/>
            <person name="Petersen F."/>
            <person name="Wong J."/>
        </authorList>
    </citation>
    <scope>NUCLEOTIDE SEQUENCE</scope>
    <source>
        <strain evidence="2">GSM-AAB239-AS_SAM_17_03QT</strain>
        <tissue evidence="2">Leaf</tissue>
    </source>
</reference>
<protein>
    <submittedName>
        <fullName evidence="2">Classical arabinogalactan protein 9</fullName>
    </submittedName>
</protein>
<organism evidence="2 3">
    <name type="scientific">Iris pallida</name>
    <name type="common">Sweet iris</name>
    <dbReference type="NCBI Taxonomy" id="29817"/>
    <lineage>
        <taxon>Eukaryota</taxon>
        <taxon>Viridiplantae</taxon>
        <taxon>Streptophyta</taxon>
        <taxon>Embryophyta</taxon>
        <taxon>Tracheophyta</taxon>
        <taxon>Spermatophyta</taxon>
        <taxon>Magnoliopsida</taxon>
        <taxon>Liliopsida</taxon>
        <taxon>Asparagales</taxon>
        <taxon>Iridaceae</taxon>
        <taxon>Iridoideae</taxon>
        <taxon>Irideae</taxon>
        <taxon>Iris</taxon>
    </lineage>
</organism>
<dbReference type="EMBL" id="JANAVB010011272">
    <property type="protein sequence ID" value="KAJ6837685.1"/>
    <property type="molecule type" value="Genomic_DNA"/>
</dbReference>